<feature type="domain" description="Serine aminopeptidase S33" evidence="2">
    <location>
        <begin position="104"/>
        <end position="296"/>
    </location>
</feature>
<dbReference type="InterPro" id="IPR022742">
    <property type="entry name" value="Hydrolase_4"/>
</dbReference>
<reference evidence="3 4" key="1">
    <citation type="journal article" date="2015" name="Genome Biol. Evol.">
        <title>Found and Lost: The Fates of Horizontally Acquired Genes in Arthropod-Symbiotic Spiroplasma.</title>
        <authorList>
            <person name="Lo W.S."/>
            <person name="Gasparich G.E."/>
            <person name="Kuo C.H."/>
        </authorList>
    </citation>
    <scope>NUCLEOTIDE SEQUENCE [LARGE SCALE GENOMIC DNA]</scope>
    <source>
        <strain evidence="4">TDA-040725-5</strain>
    </source>
</reference>
<reference evidence="4" key="2">
    <citation type="submission" date="2015-06" db="EMBL/GenBank/DDBJ databases">
        <title>Complete genome sequence of Spiroplasma eriocheiris TDA-040725-5 (DSM 21848).</title>
        <authorList>
            <person name="Lo W.-S."/>
            <person name="Kuo C.-H."/>
        </authorList>
    </citation>
    <scope>NUCLEOTIDE SEQUENCE [LARGE SCALE GENOMIC DNA]</scope>
    <source>
        <strain evidence="4">TDA-040725-5</strain>
    </source>
</reference>
<feature type="transmembrane region" description="Helical" evidence="1">
    <location>
        <begin position="185"/>
        <end position="201"/>
    </location>
</feature>
<dbReference type="RefSeq" id="WP_047791016.1">
    <property type="nucleotide sequence ID" value="NZ_CP011856.1"/>
</dbReference>
<protein>
    <recommendedName>
        <fullName evidence="2">Serine aminopeptidase S33 domain-containing protein</fullName>
    </recommendedName>
</protein>
<keyword evidence="1" id="KW-0812">Transmembrane</keyword>
<dbReference type="SUPFAM" id="SSF53474">
    <property type="entry name" value="alpha/beta-Hydrolases"/>
    <property type="match status" value="1"/>
</dbReference>
<proteinExistence type="predicted"/>
<evidence type="ECO:0000313" key="3">
    <source>
        <dbReference type="EMBL" id="AKM53739.1"/>
    </source>
</evidence>
<name>A0A0H3XK65_9MOLU</name>
<dbReference type="STRING" id="315358.SERIO_v1c01440"/>
<accession>A0A0H3XK65</accession>
<dbReference type="Pfam" id="PF12146">
    <property type="entry name" value="Hydrolase_4"/>
    <property type="match status" value="1"/>
</dbReference>
<dbReference type="EMBL" id="CP011856">
    <property type="protein sequence ID" value="AKM53739.1"/>
    <property type="molecule type" value="Genomic_DNA"/>
</dbReference>
<dbReference type="Proteomes" id="UP000035661">
    <property type="component" value="Chromosome"/>
</dbReference>
<gene>
    <name evidence="3" type="ORF">SERIO_v1c01440</name>
</gene>
<dbReference type="Gene3D" id="3.40.50.1820">
    <property type="entry name" value="alpha/beta hydrolase"/>
    <property type="match status" value="1"/>
</dbReference>
<organism evidence="3 4">
    <name type="scientific">Spiroplasma eriocheiris</name>
    <dbReference type="NCBI Taxonomy" id="315358"/>
    <lineage>
        <taxon>Bacteria</taxon>
        <taxon>Bacillati</taxon>
        <taxon>Mycoplasmatota</taxon>
        <taxon>Mollicutes</taxon>
        <taxon>Entomoplasmatales</taxon>
        <taxon>Spiroplasmataceae</taxon>
        <taxon>Spiroplasma</taxon>
    </lineage>
</organism>
<evidence type="ECO:0000256" key="1">
    <source>
        <dbReference type="SAM" id="Phobius"/>
    </source>
</evidence>
<dbReference type="PATRIC" id="fig|743698.3.peg.146"/>
<dbReference type="InterPro" id="IPR029058">
    <property type="entry name" value="AB_hydrolase_fold"/>
</dbReference>
<dbReference type="AlphaFoldDB" id="A0A0H3XK65"/>
<feature type="transmembrane region" description="Helical" evidence="1">
    <location>
        <begin position="6"/>
        <end position="27"/>
    </location>
</feature>
<keyword evidence="4" id="KW-1185">Reference proteome</keyword>
<keyword evidence="1" id="KW-0472">Membrane</keyword>
<dbReference type="KEGG" id="seri:SERIO_v1c01440"/>
<keyword evidence="1" id="KW-1133">Transmembrane helix</keyword>
<evidence type="ECO:0000313" key="4">
    <source>
        <dbReference type="Proteomes" id="UP000035661"/>
    </source>
</evidence>
<sequence length="312" mass="36331">MSQLITIKMTIGIVFGILGFALLCYFISRFYKLFSKRVKVTEVQLPELIDNKYFISADQYQFSVLGEINKKGQEIILGIHDIYGNKNDFASLVNNQNLNAEISFLSFNQRNIGDNDYYQTKNIGILINDVLMAIEVIKNKYENQTITLLLEGYSCGLVNYLLRKTRHITKIILVNPITNKKTMRFSFFSKISIFFSFLFYLNKTLNINIDYHYFTNNQEYIAKMKANPQQYFLNQILQVKQINKKIIKKLNNLSVKTLLLQSNGDKFYAPKRLAKITNSDVTISSFDNDNHFIFIDNLDEKVINTINDFVQN</sequence>
<evidence type="ECO:0000259" key="2">
    <source>
        <dbReference type="Pfam" id="PF12146"/>
    </source>
</evidence>